<evidence type="ECO:0000256" key="4">
    <source>
        <dbReference type="PROSITE-ProRule" id="PRU00834"/>
    </source>
</evidence>
<dbReference type="Pfam" id="PF05180">
    <property type="entry name" value="zf-DNL"/>
    <property type="match status" value="1"/>
</dbReference>
<dbReference type="InterPro" id="IPR007853">
    <property type="entry name" value="Znf_DNL-typ"/>
</dbReference>
<accession>A0A9P4JTU9</accession>
<dbReference type="EMBL" id="ML993863">
    <property type="protein sequence ID" value="KAF2205075.1"/>
    <property type="molecule type" value="Genomic_DNA"/>
</dbReference>
<dbReference type="GO" id="GO:0051087">
    <property type="term" value="F:protein-folding chaperone binding"/>
    <property type="evidence" value="ECO:0007669"/>
    <property type="project" value="TreeGrafter"/>
</dbReference>
<keyword evidence="8" id="KW-1185">Reference proteome</keyword>
<evidence type="ECO:0000313" key="7">
    <source>
        <dbReference type="EMBL" id="KAF2205075.1"/>
    </source>
</evidence>
<dbReference type="PANTHER" id="PTHR20922">
    <property type="entry name" value="DNL-TYPE ZINC FINGER PROTEIN"/>
    <property type="match status" value="1"/>
</dbReference>
<evidence type="ECO:0000259" key="6">
    <source>
        <dbReference type="PROSITE" id="PS51501"/>
    </source>
</evidence>
<dbReference type="AlphaFoldDB" id="A0A9P4JTU9"/>
<feature type="compositionally biased region" description="Basic and acidic residues" evidence="5">
    <location>
        <begin position="189"/>
        <end position="200"/>
    </location>
</feature>
<evidence type="ECO:0000256" key="2">
    <source>
        <dbReference type="ARBA" id="ARBA00022771"/>
    </source>
</evidence>
<dbReference type="OrthoDB" id="512667at2759"/>
<comment type="caution">
    <text evidence="7">The sequence shown here is derived from an EMBL/GenBank/DDBJ whole genome shotgun (WGS) entry which is preliminary data.</text>
</comment>
<dbReference type="GO" id="GO:0050821">
    <property type="term" value="P:protein stabilization"/>
    <property type="evidence" value="ECO:0007669"/>
    <property type="project" value="TreeGrafter"/>
</dbReference>
<feature type="domain" description="DNL-type" evidence="6">
    <location>
        <begin position="88"/>
        <end position="183"/>
    </location>
</feature>
<dbReference type="PANTHER" id="PTHR20922:SF13">
    <property type="entry name" value="DNL-TYPE ZINC FINGER PROTEIN"/>
    <property type="match status" value="1"/>
</dbReference>
<dbReference type="GO" id="GO:0005739">
    <property type="term" value="C:mitochondrion"/>
    <property type="evidence" value="ECO:0007669"/>
    <property type="project" value="TreeGrafter"/>
</dbReference>
<organism evidence="7 8">
    <name type="scientific">Delitschia confertaspora ATCC 74209</name>
    <dbReference type="NCBI Taxonomy" id="1513339"/>
    <lineage>
        <taxon>Eukaryota</taxon>
        <taxon>Fungi</taxon>
        <taxon>Dikarya</taxon>
        <taxon>Ascomycota</taxon>
        <taxon>Pezizomycotina</taxon>
        <taxon>Dothideomycetes</taxon>
        <taxon>Pleosporomycetidae</taxon>
        <taxon>Pleosporales</taxon>
        <taxon>Delitschiaceae</taxon>
        <taxon>Delitschia</taxon>
    </lineage>
</organism>
<dbReference type="GO" id="GO:0006457">
    <property type="term" value="P:protein folding"/>
    <property type="evidence" value="ECO:0007669"/>
    <property type="project" value="TreeGrafter"/>
</dbReference>
<proteinExistence type="predicted"/>
<evidence type="ECO:0000256" key="1">
    <source>
        <dbReference type="ARBA" id="ARBA00022723"/>
    </source>
</evidence>
<keyword evidence="2 4" id="KW-0863">Zinc-finger</keyword>
<dbReference type="PROSITE" id="PS51501">
    <property type="entry name" value="ZF_DNL"/>
    <property type="match status" value="1"/>
</dbReference>
<sequence>MRSAAPCLRSLARAATSQAPRALPSGSIPASQRLYHTPRASTPLRPQLLLRRRCPISSIIRYESNSSTSSPQTPPPRTEPLPSRLDRDQVPQYEMTFTCKKCTTRSSHRISKQGYHHGTVLITCPGCKNRHLISDHLKIFSDKPVTIEDLMREKGQLVKRGSLSTEGDVEFWDDGTTTARSANFIPHTPDADSGKDRFREQPSSQDAPADTADSPTRKP</sequence>
<dbReference type="InterPro" id="IPR024158">
    <property type="entry name" value="Mt_import_TIM15"/>
</dbReference>
<evidence type="ECO:0000313" key="8">
    <source>
        <dbReference type="Proteomes" id="UP000799536"/>
    </source>
</evidence>
<evidence type="ECO:0000256" key="3">
    <source>
        <dbReference type="ARBA" id="ARBA00022833"/>
    </source>
</evidence>
<reference evidence="7" key="1">
    <citation type="journal article" date="2020" name="Stud. Mycol.">
        <title>101 Dothideomycetes genomes: a test case for predicting lifestyles and emergence of pathogens.</title>
        <authorList>
            <person name="Haridas S."/>
            <person name="Albert R."/>
            <person name="Binder M."/>
            <person name="Bloem J."/>
            <person name="Labutti K."/>
            <person name="Salamov A."/>
            <person name="Andreopoulos B."/>
            <person name="Baker S."/>
            <person name="Barry K."/>
            <person name="Bills G."/>
            <person name="Bluhm B."/>
            <person name="Cannon C."/>
            <person name="Castanera R."/>
            <person name="Culley D."/>
            <person name="Daum C."/>
            <person name="Ezra D."/>
            <person name="Gonzalez J."/>
            <person name="Henrissat B."/>
            <person name="Kuo A."/>
            <person name="Liang C."/>
            <person name="Lipzen A."/>
            <person name="Lutzoni F."/>
            <person name="Magnuson J."/>
            <person name="Mondo S."/>
            <person name="Nolan M."/>
            <person name="Ohm R."/>
            <person name="Pangilinan J."/>
            <person name="Park H.-J."/>
            <person name="Ramirez L."/>
            <person name="Alfaro M."/>
            <person name="Sun H."/>
            <person name="Tritt A."/>
            <person name="Yoshinaga Y."/>
            <person name="Zwiers L.-H."/>
            <person name="Turgeon B."/>
            <person name="Goodwin S."/>
            <person name="Spatafora J."/>
            <person name="Crous P."/>
            <person name="Grigoriev I."/>
        </authorList>
    </citation>
    <scope>NUCLEOTIDE SEQUENCE</scope>
    <source>
        <strain evidence="7">ATCC 74209</strain>
    </source>
</reference>
<feature type="region of interest" description="Disordered" evidence="5">
    <location>
        <begin position="15"/>
        <end position="42"/>
    </location>
</feature>
<keyword evidence="3" id="KW-0862">Zinc</keyword>
<feature type="region of interest" description="Disordered" evidence="5">
    <location>
        <begin position="179"/>
        <end position="219"/>
    </location>
</feature>
<dbReference type="Proteomes" id="UP000799536">
    <property type="component" value="Unassembled WGS sequence"/>
</dbReference>
<name>A0A9P4JTU9_9PLEO</name>
<evidence type="ECO:0000256" key="5">
    <source>
        <dbReference type="SAM" id="MobiDB-lite"/>
    </source>
</evidence>
<dbReference type="GO" id="GO:0030150">
    <property type="term" value="P:protein import into mitochondrial matrix"/>
    <property type="evidence" value="ECO:0007669"/>
    <property type="project" value="TreeGrafter"/>
</dbReference>
<gene>
    <name evidence="7" type="ORF">GQ43DRAFT_363304</name>
</gene>
<protein>
    <submittedName>
        <fullName evidence="7">Zf-DNL-domain-containing protein</fullName>
    </submittedName>
</protein>
<keyword evidence="1" id="KW-0479">Metal-binding</keyword>
<dbReference type="GO" id="GO:0008270">
    <property type="term" value="F:zinc ion binding"/>
    <property type="evidence" value="ECO:0007669"/>
    <property type="project" value="UniProtKB-KW"/>
</dbReference>
<feature type="region of interest" description="Disordered" evidence="5">
    <location>
        <begin position="61"/>
        <end position="86"/>
    </location>
</feature>